<reference evidence="3 4" key="1">
    <citation type="journal article" date="2019" name="New Phytol.">
        <title>Comparative genomics reveals unique wood-decay strategies and fruiting body development in the Schizophyllaceae.</title>
        <authorList>
            <person name="Almasi E."/>
            <person name="Sahu N."/>
            <person name="Krizsan K."/>
            <person name="Balint B."/>
            <person name="Kovacs G.M."/>
            <person name="Kiss B."/>
            <person name="Cseklye J."/>
            <person name="Drula E."/>
            <person name="Henrissat B."/>
            <person name="Nagy I."/>
            <person name="Chovatia M."/>
            <person name="Adam C."/>
            <person name="LaButti K."/>
            <person name="Lipzen A."/>
            <person name="Riley R."/>
            <person name="Grigoriev I.V."/>
            <person name="Nagy L.G."/>
        </authorList>
    </citation>
    <scope>NUCLEOTIDE SEQUENCE [LARGE SCALE GENOMIC DNA]</scope>
    <source>
        <strain evidence="3 4">NL-1724</strain>
    </source>
</reference>
<dbReference type="EMBL" id="VDMD01000005">
    <property type="protein sequence ID" value="TRM65149.1"/>
    <property type="molecule type" value="Genomic_DNA"/>
</dbReference>
<protein>
    <recommendedName>
        <fullName evidence="5">EF-hand domain-containing protein</fullName>
    </recommendedName>
</protein>
<feature type="compositionally biased region" description="Low complexity" evidence="2">
    <location>
        <begin position="89"/>
        <end position="106"/>
    </location>
</feature>
<sequence>MSAFFKSTTDNIGKGVKGVGDGLDTGVRGVGNGVSAGVKGVGSMASAGANVFNPATQTAEEKPTEQQAAEETVPKPQSTEQPAPPSTKQAAPPAADTSAAPQSQPSEGGGFASGITSGITGFGGNVGKGLTTGANTVMNPAVQAGKAGGQFVQSVSSTGFDIGKNVAQTGANVTTGVVKGTVDLAGTAVGGIVQTAAETSGKVFQPVASGLKAVEGLQALGEGLEKVNGLPMAAVGQVSQLTMKAMNMSGVTPTFFDPDADGVVNFDDTIKGLLVLGLEDQYARYAAYALHTVFSYSTSDSWVPAMDAKLPIHVNKMNDTRWGRNWGTYERMDWCDDLEVETFFETADTKETGAFERWKEAFKKGRQYFGVLLLIFEWGTTWPFWMPPQPVNEIPFKDDIGKVVRAVILPTIFKNFQNSREGKEPEAPPSPTMPSSGTKA</sequence>
<feature type="region of interest" description="Disordered" evidence="2">
    <location>
        <begin position="51"/>
        <end position="115"/>
    </location>
</feature>
<dbReference type="GO" id="GO:0004497">
    <property type="term" value="F:monooxygenase activity"/>
    <property type="evidence" value="ECO:0007669"/>
    <property type="project" value="TreeGrafter"/>
</dbReference>
<dbReference type="Proteomes" id="UP000320762">
    <property type="component" value="Unassembled WGS sequence"/>
</dbReference>
<evidence type="ECO:0000313" key="4">
    <source>
        <dbReference type="Proteomes" id="UP000320762"/>
    </source>
</evidence>
<dbReference type="GO" id="GO:0005509">
    <property type="term" value="F:calcium ion binding"/>
    <property type="evidence" value="ECO:0007669"/>
    <property type="project" value="TreeGrafter"/>
</dbReference>
<comment type="similarity">
    <text evidence="1">Belongs to the caleosin family.</text>
</comment>
<dbReference type="PANTHER" id="PTHR31495:SF0">
    <property type="entry name" value="BINDING PROTEIN CALEOSIN, PUTATIVE (AFU_ORTHOLOGUE AFUA_5G13750)-RELATED"/>
    <property type="match status" value="1"/>
</dbReference>
<comment type="caution">
    <text evidence="3">The sequence shown here is derived from an EMBL/GenBank/DDBJ whole genome shotgun (WGS) entry which is preliminary data.</text>
</comment>
<dbReference type="AlphaFoldDB" id="A0A550CK52"/>
<name>A0A550CK52_9AGAR</name>
<dbReference type="InterPro" id="IPR007736">
    <property type="entry name" value="Caleosin-related"/>
</dbReference>
<proteinExistence type="inferred from homology"/>
<dbReference type="PANTHER" id="PTHR31495">
    <property type="entry name" value="PEROXYGENASE 3-RELATED"/>
    <property type="match status" value="1"/>
</dbReference>
<feature type="region of interest" description="Disordered" evidence="2">
    <location>
        <begin position="1"/>
        <end position="26"/>
    </location>
</feature>
<evidence type="ECO:0000256" key="1">
    <source>
        <dbReference type="ARBA" id="ARBA00006765"/>
    </source>
</evidence>
<feature type="compositionally biased region" description="Polar residues" evidence="2">
    <location>
        <begin position="65"/>
        <end position="81"/>
    </location>
</feature>
<evidence type="ECO:0008006" key="5">
    <source>
        <dbReference type="Google" id="ProtNLM"/>
    </source>
</evidence>
<evidence type="ECO:0000256" key="2">
    <source>
        <dbReference type="SAM" id="MobiDB-lite"/>
    </source>
</evidence>
<feature type="region of interest" description="Disordered" evidence="2">
    <location>
        <begin position="418"/>
        <end position="440"/>
    </location>
</feature>
<keyword evidence="4" id="KW-1185">Reference proteome</keyword>
<dbReference type="OrthoDB" id="640742at2759"/>
<evidence type="ECO:0000313" key="3">
    <source>
        <dbReference type="EMBL" id="TRM65149.1"/>
    </source>
</evidence>
<feature type="compositionally biased region" description="Gly residues" evidence="2">
    <location>
        <begin position="15"/>
        <end position="26"/>
    </location>
</feature>
<dbReference type="Pfam" id="PF05042">
    <property type="entry name" value="Caleosin"/>
    <property type="match status" value="1"/>
</dbReference>
<accession>A0A550CK52</accession>
<feature type="compositionally biased region" description="Polar residues" evidence="2">
    <location>
        <begin position="1"/>
        <end position="11"/>
    </location>
</feature>
<organism evidence="3 4">
    <name type="scientific">Schizophyllum amplum</name>
    <dbReference type="NCBI Taxonomy" id="97359"/>
    <lineage>
        <taxon>Eukaryota</taxon>
        <taxon>Fungi</taxon>
        <taxon>Dikarya</taxon>
        <taxon>Basidiomycota</taxon>
        <taxon>Agaricomycotina</taxon>
        <taxon>Agaricomycetes</taxon>
        <taxon>Agaricomycetidae</taxon>
        <taxon>Agaricales</taxon>
        <taxon>Schizophyllaceae</taxon>
        <taxon>Schizophyllum</taxon>
    </lineage>
</organism>
<gene>
    <name evidence="3" type="ORF">BD626DRAFT_214319</name>
</gene>